<keyword evidence="4 10" id="KW-0732">Signal</keyword>
<name>A0A2V1DWS7_9PLEO</name>
<evidence type="ECO:0000256" key="1">
    <source>
        <dbReference type="ARBA" id="ARBA00001452"/>
    </source>
</evidence>
<comment type="similarity">
    <text evidence="2 8">Belongs to the glycosyl hydrolase 76 family.</text>
</comment>
<dbReference type="GO" id="GO:0008496">
    <property type="term" value="F:mannan endo-1,6-alpha-mannosidase activity"/>
    <property type="evidence" value="ECO:0007669"/>
    <property type="project" value="UniProtKB-UniRule"/>
</dbReference>
<dbReference type="EC" id="3.2.1.101" evidence="3 8"/>
<dbReference type="PANTHER" id="PTHR12145">
    <property type="entry name" value="MANNAN ENDO-1,6-ALPHA-MANNOSIDASE DCW1"/>
    <property type="match status" value="1"/>
</dbReference>
<keyword evidence="12" id="KW-1185">Reference proteome</keyword>
<feature type="signal peptide" evidence="10">
    <location>
        <begin position="1"/>
        <end position="22"/>
    </location>
</feature>
<dbReference type="InterPro" id="IPR008928">
    <property type="entry name" value="6-hairpin_glycosidase_sf"/>
</dbReference>
<organism evidence="11 12">
    <name type="scientific">Periconia macrospinosa</name>
    <dbReference type="NCBI Taxonomy" id="97972"/>
    <lineage>
        <taxon>Eukaryota</taxon>
        <taxon>Fungi</taxon>
        <taxon>Dikarya</taxon>
        <taxon>Ascomycota</taxon>
        <taxon>Pezizomycotina</taxon>
        <taxon>Dothideomycetes</taxon>
        <taxon>Pleosporomycetidae</taxon>
        <taxon>Pleosporales</taxon>
        <taxon>Massarineae</taxon>
        <taxon>Periconiaceae</taxon>
        <taxon>Periconia</taxon>
    </lineage>
</organism>
<gene>
    <name evidence="11" type="ORF">DM02DRAFT_612614</name>
</gene>
<proteinExistence type="inferred from homology"/>
<evidence type="ECO:0000256" key="7">
    <source>
        <dbReference type="ARBA" id="ARBA00023295"/>
    </source>
</evidence>
<evidence type="ECO:0000256" key="2">
    <source>
        <dbReference type="ARBA" id="ARBA00009699"/>
    </source>
</evidence>
<feature type="compositionally biased region" description="Low complexity" evidence="9">
    <location>
        <begin position="434"/>
        <end position="454"/>
    </location>
</feature>
<dbReference type="GO" id="GO:0009272">
    <property type="term" value="P:fungal-type cell wall biogenesis"/>
    <property type="evidence" value="ECO:0007669"/>
    <property type="project" value="TreeGrafter"/>
</dbReference>
<keyword evidence="6" id="KW-0325">Glycoprotein</keyword>
<dbReference type="GO" id="GO:0016052">
    <property type="term" value="P:carbohydrate catabolic process"/>
    <property type="evidence" value="ECO:0007669"/>
    <property type="project" value="InterPro"/>
</dbReference>
<evidence type="ECO:0000256" key="5">
    <source>
        <dbReference type="ARBA" id="ARBA00022801"/>
    </source>
</evidence>
<accession>A0A2V1DWS7</accession>
<keyword evidence="5 8" id="KW-0378">Hydrolase</keyword>
<dbReference type="InterPro" id="IPR014480">
    <property type="entry name" value="Mannan-1_6-alpha_mannosidase"/>
</dbReference>
<dbReference type="Gene3D" id="1.50.10.20">
    <property type="match status" value="1"/>
</dbReference>
<dbReference type="EMBL" id="KZ805338">
    <property type="protein sequence ID" value="PVI02808.1"/>
    <property type="molecule type" value="Genomic_DNA"/>
</dbReference>
<dbReference type="PANTHER" id="PTHR12145:SF36">
    <property type="entry name" value="MANNAN ENDO-1,6-ALPHA-MANNOSIDASE DCW1"/>
    <property type="match status" value="1"/>
</dbReference>
<evidence type="ECO:0000256" key="8">
    <source>
        <dbReference type="PIRNR" id="PIRNR016302"/>
    </source>
</evidence>
<dbReference type="SUPFAM" id="SSF48208">
    <property type="entry name" value="Six-hairpin glycosidases"/>
    <property type="match status" value="1"/>
</dbReference>
<evidence type="ECO:0000256" key="9">
    <source>
        <dbReference type="SAM" id="MobiDB-lite"/>
    </source>
</evidence>
<sequence>MLLRRPLLTLAACTLCVPTSLALQDDLDTNNQDSIKALARNLTNSIISRYNERLYGGAAGLFDNETLEQSYPFWEAGAIWGSLLEYGHLTGDTQYNSLVSQAIIHQLGNDNAFMSPNQTRTLGNEDQSSWALTALTAAEVGLPVPQGQSGQWIDFASNVFNTQVERWDPQACSGGLRWQIFSLNMGYDYMDAGSASNFFLLSARLARFTGNKTYTEWAGKAYQWAEDHKFIDKFQVYGGASVKDNCSKVEKAQWSMDHAVFTEGAAVMYNLTNGAEKWKNIVAGFANSTQTFINSTTKTLYEPTCEIRTCSAADDVNIDNVLSRIACMNAGRCSVEQRAYKGVAIRSYYHTMRYAPFSAEKLQSVASSSAKGAKRSCYGLLDNDSDIFCGFSWAEAPITDVVINIQDDIGEMHNALSAIQGLLWPQAKALASSNTSVGSTSNSNGGTQQNQGNTAKNFGGRVEASLGLMAVIGGLFLVGL</sequence>
<dbReference type="PIRSF" id="PIRSF016302">
    <property type="entry name" value="Man_a_manosd"/>
    <property type="match status" value="1"/>
</dbReference>
<protein>
    <recommendedName>
        <fullName evidence="3 8">Mannan endo-1,6-alpha-mannosidase</fullName>
        <ecNumber evidence="3 8">3.2.1.101</ecNumber>
    </recommendedName>
</protein>
<comment type="catalytic activity">
    <reaction evidence="1 8">
        <text>Random hydrolysis of (1-&gt;6)-alpha-D-mannosidic linkages in unbranched (1-&gt;6)-mannans.</text>
        <dbReference type="EC" id="3.2.1.101"/>
    </reaction>
</comment>
<dbReference type="Pfam" id="PF03663">
    <property type="entry name" value="Glyco_hydro_76"/>
    <property type="match status" value="2"/>
</dbReference>
<evidence type="ECO:0000256" key="6">
    <source>
        <dbReference type="ARBA" id="ARBA00023180"/>
    </source>
</evidence>
<evidence type="ECO:0000313" key="11">
    <source>
        <dbReference type="EMBL" id="PVI02808.1"/>
    </source>
</evidence>
<dbReference type="OrthoDB" id="4187847at2759"/>
<keyword evidence="7 8" id="KW-0326">Glycosidase</keyword>
<dbReference type="Proteomes" id="UP000244855">
    <property type="component" value="Unassembled WGS sequence"/>
</dbReference>
<reference evidence="11 12" key="1">
    <citation type="journal article" date="2018" name="Sci. Rep.">
        <title>Comparative genomics provides insights into the lifestyle and reveals functional heterogeneity of dark septate endophytic fungi.</title>
        <authorList>
            <person name="Knapp D.G."/>
            <person name="Nemeth J.B."/>
            <person name="Barry K."/>
            <person name="Hainaut M."/>
            <person name="Henrissat B."/>
            <person name="Johnson J."/>
            <person name="Kuo A."/>
            <person name="Lim J.H.P."/>
            <person name="Lipzen A."/>
            <person name="Nolan M."/>
            <person name="Ohm R.A."/>
            <person name="Tamas L."/>
            <person name="Grigoriev I.V."/>
            <person name="Spatafora J.W."/>
            <person name="Nagy L.G."/>
            <person name="Kovacs G.M."/>
        </authorList>
    </citation>
    <scope>NUCLEOTIDE SEQUENCE [LARGE SCALE GENOMIC DNA]</scope>
    <source>
        <strain evidence="11 12">DSE2036</strain>
    </source>
</reference>
<dbReference type="InterPro" id="IPR005198">
    <property type="entry name" value="Glyco_hydro_76"/>
</dbReference>
<evidence type="ECO:0000256" key="4">
    <source>
        <dbReference type="ARBA" id="ARBA00022729"/>
    </source>
</evidence>
<feature type="chain" id="PRO_5015981809" description="Mannan endo-1,6-alpha-mannosidase" evidence="10">
    <location>
        <begin position="23"/>
        <end position="480"/>
    </location>
</feature>
<dbReference type="AlphaFoldDB" id="A0A2V1DWS7"/>
<evidence type="ECO:0000256" key="10">
    <source>
        <dbReference type="SAM" id="SignalP"/>
    </source>
</evidence>
<evidence type="ECO:0000313" key="12">
    <source>
        <dbReference type="Proteomes" id="UP000244855"/>
    </source>
</evidence>
<evidence type="ECO:0000256" key="3">
    <source>
        <dbReference type="ARBA" id="ARBA00012350"/>
    </source>
</evidence>
<feature type="region of interest" description="Disordered" evidence="9">
    <location>
        <begin position="434"/>
        <end position="456"/>
    </location>
</feature>
<dbReference type="STRING" id="97972.A0A2V1DWS7"/>